<dbReference type="AlphaFoldDB" id="A0A5S6QIZ7"/>
<evidence type="ECO:0000259" key="1">
    <source>
        <dbReference type="PROSITE" id="PS50011"/>
    </source>
</evidence>
<dbReference type="Proteomes" id="UP000046395">
    <property type="component" value="Unassembled WGS sequence"/>
</dbReference>
<dbReference type="STRING" id="70415.A0A5S6QIZ7"/>
<dbReference type="WBParaSite" id="TMUE_2000006852.1">
    <property type="protein sequence ID" value="TMUE_2000006852.1"/>
    <property type="gene ID" value="WBGene00299732"/>
</dbReference>
<name>A0A5S6QIZ7_TRIMR</name>
<accession>A0A5S6QIZ7</accession>
<proteinExistence type="predicted"/>
<dbReference type="Gene3D" id="1.10.510.10">
    <property type="entry name" value="Transferase(Phosphotransferase) domain 1"/>
    <property type="match status" value="1"/>
</dbReference>
<dbReference type="InterPro" id="IPR050235">
    <property type="entry name" value="CK1_Ser-Thr_kinase"/>
</dbReference>
<dbReference type="SUPFAM" id="SSF56112">
    <property type="entry name" value="Protein kinase-like (PK-like)"/>
    <property type="match status" value="1"/>
</dbReference>
<dbReference type="GO" id="GO:0005524">
    <property type="term" value="F:ATP binding"/>
    <property type="evidence" value="ECO:0007669"/>
    <property type="project" value="InterPro"/>
</dbReference>
<keyword evidence="2" id="KW-1185">Reference proteome</keyword>
<evidence type="ECO:0000313" key="3">
    <source>
        <dbReference type="WBParaSite" id="TMUE_2000006852.1"/>
    </source>
</evidence>
<dbReference type="PANTHER" id="PTHR11909">
    <property type="entry name" value="CASEIN KINASE-RELATED"/>
    <property type="match status" value="1"/>
</dbReference>
<dbReference type="PROSITE" id="PS50011">
    <property type="entry name" value="PROTEIN_KINASE_DOM"/>
    <property type="match status" value="1"/>
</dbReference>
<dbReference type="InterPro" id="IPR000719">
    <property type="entry name" value="Prot_kinase_dom"/>
</dbReference>
<dbReference type="GO" id="GO:0004672">
    <property type="term" value="F:protein kinase activity"/>
    <property type="evidence" value="ECO:0007669"/>
    <property type="project" value="InterPro"/>
</dbReference>
<feature type="domain" description="Protein kinase" evidence="1">
    <location>
        <begin position="34"/>
        <end position="295"/>
    </location>
</feature>
<reference evidence="3" key="1">
    <citation type="submission" date="2019-12" db="UniProtKB">
        <authorList>
            <consortium name="WormBaseParasite"/>
        </authorList>
    </citation>
    <scope>IDENTIFICATION</scope>
</reference>
<organism evidence="2 3">
    <name type="scientific">Trichuris muris</name>
    <name type="common">Mouse whipworm</name>
    <dbReference type="NCBI Taxonomy" id="70415"/>
    <lineage>
        <taxon>Eukaryota</taxon>
        <taxon>Metazoa</taxon>
        <taxon>Ecdysozoa</taxon>
        <taxon>Nematoda</taxon>
        <taxon>Enoplea</taxon>
        <taxon>Dorylaimia</taxon>
        <taxon>Trichinellida</taxon>
        <taxon>Trichuridae</taxon>
        <taxon>Trichuris</taxon>
    </lineage>
</organism>
<evidence type="ECO:0000313" key="2">
    <source>
        <dbReference type="Proteomes" id="UP000046395"/>
    </source>
</evidence>
<protein>
    <submittedName>
        <fullName evidence="3">Protein kinase domain-containing protein</fullName>
    </submittedName>
</protein>
<sequence>MALNTAAETPKGQYLLKQSEPPALSIGSTFGECWIIVRLIGSGGFGSVYEVSDGVEGGKKSSLKVQHEAESSLLTEVRVLKKLEHSAHACKIFSWGQIGSLKFIIMSLLGNDLSVLRELAPGNKFSLSTTLRVGCQMIEAIRDVHEVGYIHRDIKPENFAIGYQCDLIRTIYILDFGLSRRYRSRRGNVRRPRPCPGFNGTTRYASIYAHCNMEQGRRDDLIAMFYTIVEIYLGTLPWEAFDDDNLTCLAIKRSLVLEKRLANAPRAFLKVKDYLSSLEYADRPDYDWLMLQLQLAMQQYGLAS</sequence>
<dbReference type="Pfam" id="PF00069">
    <property type="entry name" value="Pkinase"/>
    <property type="match status" value="1"/>
</dbReference>
<dbReference type="SMART" id="SM00220">
    <property type="entry name" value="S_TKc"/>
    <property type="match status" value="1"/>
</dbReference>
<dbReference type="InterPro" id="IPR011009">
    <property type="entry name" value="Kinase-like_dom_sf"/>
</dbReference>